<dbReference type="SMART" id="SM00852">
    <property type="entry name" value="MoCF_biosynth"/>
    <property type="match status" value="1"/>
</dbReference>
<evidence type="ECO:0000256" key="1">
    <source>
        <dbReference type="ARBA" id="ARBA00006112"/>
    </source>
</evidence>
<dbReference type="GeneID" id="1476654"/>
<dbReference type="CDD" id="cd00886">
    <property type="entry name" value="MogA_MoaB"/>
    <property type="match status" value="1"/>
</dbReference>
<dbReference type="RefSeq" id="WP_011018923.1">
    <property type="nucleotide sequence ID" value="NZ_DUJS01000004.1"/>
</dbReference>
<dbReference type="GO" id="GO:0005829">
    <property type="term" value="C:cytosol"/>
    <property type="evidence" value="ECO:0007669"/>
    <property type="project" value="TreeGrafter"/>
</dbReference>
<dbReference type="PANTHER" id="PTHR43232:SF2">
    <property type="entry name" value="MOLYBDENUM COFACTOR BIOSYNTHESIS PROTEIN B"/>
    <property type="match status" value="1"/>
</dbReference>
<proteinExistence type="inferred from homology"/>
<evidence type="ECO:0000313" key="5">
    <source>
        <dbReference type="Proteomes" id="UP000619545"/>
    </source>
</evidence>
<dbReference type="Proteomes" id="UP000619545">
    <property type="component" value="Unassembled WGS sequence"/>
</dbReference>
<organism evidence="4 5">
    <name type="scientific">Methanopyrus kandleri</name>
    <dbReference type="NCBI Taxonomy" id="2320"/>
    <lineage>
        <taxon>Archaea</taxon>
        <taxon>Methanobacteriati</taxon>
        <taxon>Methanobacteriota</taxon>
        <taxon>Methanomada group</taxon>
        <taxon>Methanopyri</taxon>
        <taxon>Methanopyrales</taxon>
        <taxon>Methanopyraceae</taxon>
        <taxon>Methanopyrus</taxon>
    </lineage>
</organism>
<sequence>MPVEKHVERAPKRLAIAVITVSTSKFEEAARGEEPEDTSGDILESRFEQAGHETRYRVLIPDQREMVAGAVKWTANRVDAVVTTGGTGLTPTDVTIEAVGEIAEKQVPGFGELFRRKSEEDVGAHSILSRAEMFVVDGTPVACLPGSPNAVKLGAELLIEVLPHVVVHSRGDV</sequence>
<keyword evidence="2" id="KW-0501">Molybdenum cofactor biosynthesis</keyword>
<dbReference type="PROSITE" id="PS01078">
    <property type="entry name" value="MOCF_BIOSYNTHESIS_1"/>
    <property type="match status" value="1"/>
</dbReference>
<dbReference type="InterPro" id="IPR001453">
    <property type="entry name" value="MoaB/Mog_dom"/>
</dbReference>
<accession>A0A832TA34</accession>
<dbReference type="PANTHER" id="PTHR43232">
    <property type="entry name" value="MOLYBDENUM COFACTOR BIOSYNTHESIS PROTEIN B"/>
    <property type="match status" value="1"/>
</dbReference>
<dbReference type="OMA" id="TGWDGIL"/>
<dbReference type="Gene3D" id="3.40.980.10">
    <property type="entry name" value="MoaB/Mog-like domain"/>
    <property type="match status" value="1"/>
</dbReference>
<dbReference type="InterPro" id="IPR008284">
    <property type="entry name" value="MoCF_biosynth_CS"/>
</dbReference>
<dbReference type="GO" id="GO:0006777">
    <property type="term" value="P:Mo-molybdopterin cofactor biosynthetic process"/>
    <property type="evidence" value="ECO:0007669"/>
    <property type="project" value="UniProtKB-KW"/>
</dbReference>
<name>A0A832TA34_9EURY</name>
<dbReference type="InterPro" id="IPR036425">
    <property type="entry name" value="MoaB/Mog-like_dom_sf"/>
</dbReference>
<evidence type="ECO:0000313" key="4">
    <source>
        <dbReference type="EMBL" id="HII70286.1"/>
    </source>
</evidence>
<dbReference type="SUPFAM" id="SSF53218">
    <property type="entry name" value="Molybdenum cofactor biosynthesis proteins"/>
    <property type="match status" value="1"/>
</dbReference>
<dbReference type="NCBIfam" id="TIGR00177">
    <property type="entry name" value="molyb_syn"/>
    <property type="match status" value="1"/>
</dbReference>
<reference evidence="4" key="1">
    <citation type="journal article" date="2020" name="bioRxiv">
        <title>A rank-normalized archaeal taxonomy based on genome phylogeny resolves widespread incomplete and uneven classifications.</title>
        <authorList>
            <person name="Rinke C."/>
            <person name="Chuvochina M."/>
            <person name="Mussig A.J."/>
            <person name="Chaumeil P.-A."/>
            <person name="Waite D.W."/>
            <person name="Whitman W.B."/>
            <person name="Parks D.H."/>
            <person name="Hugenholtz P."/>
        </authorList>
    </citation>
    <scope>NUCLEOTIDE SEQUENCE</scope>
    <source>
        <strain evidence="4">UBA8853</strain>
    </source>
</reference>
<evidence type="ECO:0000259" key="3">
    <source>
        <dbReference type="SMART" id="SM00852"/>
    </source>
</evidence>
<evidence type="ECO:0000256" key="2">
    <source>
        <dbReference type="ARBA" id="ARBA00023150"/>
    </source>
</evidence>
<gene>
    <name evidence="4" type="ORF">HA336_03525</name>
</gene>
<dbReference type="PIRSF" id="PIRSF006443">
    <property type="entry name" value="MoaB"/>
    <property type="match status" value="1"/>
</dbReference>
<comment type="similarity">
    <text evidence="1">Belongs to the MoaB/Mog family.</text>
</comment>
<comment type="caution">
    <text evidence="4">The sequence shown here is derived from an EMBL/GenBank/DDBJ whole genome shotgun (WGS) entry which is preliminary data.</text>
</comment>
<dbReference type="InterPro" id="IPR012245">
    <property type="entry name" value="MoaB"/>
</dbReference>
<dbReference type="AlphaFoldDB" id="A0A832TA34"/>
<feature type="domain" description="MoaB/Mog" evidence="3">
    <location>
        <begin position="17"/>
        <end position="165"/>
    </location>
</feature>
<dbReference type="EMBL" id="DUJS01000004">
    <property type="protein sequence ID" value="HII70286.1"/>
    <property type="molecule type" value="Genomic_DNA"/>
</dbReference>
<dbReference type="Pfam" id="PF00994">
    <property type="entry name" value="MoCF_biosynth"/>
    <property type="match status" value="1"/>
</dbReference>
<protein>
    <submittedName>
        <fullName evidence="4">Molybdenum cofactor biosynthesis protein MoaB</fullName>
    </submittedName>
</protein>